<dbReference type="RefSeq" id="WP_109624462.1">
    <property type="nucleotide sequence ID" value="NZ_JANKBI010000001.1"/>
</dbReference>
<keyword evidence="6" id="KW-0050">Antiport</keyword>
<keyword evidence="8 13" id="KW-0812">Transmembrane</keyword>
<evidence type="ECO:0000256" key="7">
    <source>
        <dbReference type="ARBA" id="ARBA00022475"/>
    </source>
</evidence>
<accession>A0AB73TAG5</accession>
<reference evidence="14 15" key="1">
    <citation type="submission" date="2018-05" db="EMBL/GenBank/DDBJ databases">
        <authorList>
            <person name="Goeker M."/>
            <person name="Huntemann M."/>
            <person name="Clum A."/>
            <person name="Pillay M."/>
            <person name="Palaniappan K."/>
            <person name="Varghese N."/>
            <person name="Mikhailova N."/>
            <person name="Stamatis D."/>
            <person name="Reddy T."/>
            <person name="Daum C."/>
            <person name="Shapiro N."/>
            <person name="Ivanova N."/>
            <person name="Kyrpides N."/>
            <person name="Woyke T."/>
        </authorList>
    </citation>
    <scope>NUCLEOTIDE SEQUENCE [LARGE SCALE GENOMIC DNA]</scope>
    <source>
        <strain evidence="14 15">DSM 26524</strain>
    </source>
</reference>
<dbReference type="Pfam" id="PF01554">
    <property type="entry name" value="MatE"/>
    <property type="match status" value="2"/>
</dbReference>
<keyword evidence="7" id="KW-1003">Cell membrane</keyword>
<proteinExistence type="inferred from homology"/>
<feature type="transmembrane region" description="Helical" evidence="13">
    <location>
        <begin position="392"/>
        <end position="411"/>
    </location>
</feature>
<evidence type="ECO:0000256" key="1">
    <source>
        <dbReference type="ARBA" id="ARBA00003408"/>
    </source>
</evidence>
<feature type="transmembrane region" description="Helical" evidence="13">
    <location>
        <begin position="266"/>
        <end position="284"/>
    </location>
</feature>
<feature type="transmembrane region" description="Helical" evidence="13">
    <location>
        <begin position="364"/>
        <end position="385"/>
    </location>
</feature>
<sequence length="453" mass="48515">MSKNSIEAMGSRPVLPLLLTMAFPPMISMLIQSMYNIVDSIFVAKLGESALTAVSLAFPLQNLVLSVAVGLGVGVNALMAKNLGAGDEKEAESAAFHGMVLTALHSLAFVFIGLFLTGPFFRVFTSDEQIYRMGCDYAVLVVSFSFGSLFHITIEKMFQATGNMIFPMLMQALGAVVNIILDPILIFGLLGFPALGVTGAAVATLIGQFTACGLSAFLFWKYGKIRLHLKGFRFRKKTVKNIYSIAAPSGMMNLLPSILVGTLNGILSAVSPLAVAVLGIYFKLQTFVYMPSNGLVQGMRPIISYNYGAGNKKRLITTIKMSCIVIGLVMLLGTAVFALMPGIVMQLFSAGEEMESMGIPALRIISAGFLISTLGVVFSGTFEALGLGFHSLIISLLRQFVITVPLALILMKTAGIIGVWAAFPIAEAVAAAVSILLFMSVYRNRIKTLLFNP</sequence>
<evidence type="ECO:0000256" key="12">
    <source>
        <dbReference type="ARBA" id="ARBA00031636"/>
    </source>
</evidence>
<dbReference type="Proteomes" id="UP000245412">
    <property type="component" value="Unassembled WGS sequence"/>
</dbReference>
<keyword evidence="15" id="KW-1185">Reference proteome</keyword>
<feature type="transmembrane region" description="Helical" evidence="13">
    <location>
        <begin position="166"/>
        <end position="190"/>
    </location>
</feature>
<feature type="transmembrane region" description="Helical" evidence="13">
    <location>
        <begin position="321"/>
        <end position="344"/>
    </location>
</feature>
<dbReference type="CDD" id="cd13144">
    <property type="entry name" value="MATE_like_4"/>
    <property type="match status" value="1"/>
</dbReference>
<comment type="subcellular location">
    <subcellularLocation>
        <location evidence="2">Cell membrane</location>
        <topology evidence="2">Multi-pass membrane protein</topology>
    </subcellularLocation>
</comment>
<evidence type="ECO:0000256" key="8">
    <source>
        <dbReference type="ARBA" id="ARBA00022692"/>
    </source>
</evidence>
<feature type="transmembrane region" description="Helical" evidence="13">
    <location>
        <begin position="241"/>
        <end position="260"/>
    </location>
</feature>
<name>A0AB73TAG5_9FIRM</name>
<protein>
    <recommendedName>
        <fullName evidence="4">Probable multidrug resistance protein NorM</fullName>
    </recommendedName>
    <alternativeName>
        <fullName evidence="12">Multidrug-efflux transporter</fullName>
    </alternativeName>
</protein>
<feature type="transmembrane region" description="Helical" evidence="13">
    <location>
        <begin position="12"/>
        <end position="31"/>
    </location>
</feature>
<organism evidence="14 15">
    <name type="scientific">Murimonas intestini</name>
    <dbReference type="NCBI Taxonomy" id="1337051"/>
    <lineage>
        <taxon>Bacteria</taxon>
        <taxon>Bacillati</taxon>
        <taxon>Bacillota</taxon>
        <taxon>Clostridia</taxon>
        <taxon>Lachnospirales</taxon>
        <taxon>Lachnospiraceae</taxon>
        <taxon>Murimonas</taxon>
    </lineage>
</organism>
<evidence type="ECO:0000256" key="6">
    <source>
        <dbReference type="ARBA" id="ARBA00022449"/>
    </source>
</evidence>
<evidence type="ECO:0000256" key="2">
    <source>
        <dbReference type="ARBA" id="ARBA00004651"/>
    </source>
</evidence>
<gene>
    <name evidence="14" type="ORF">C7383_101411</name>
</gene>
<keyword evidence="9 13" id="KW-1133">Transmembrane helix</keyword>
<dbReference type="AlphaFoldDB" id="A0AB73TAG5"/>
<evidence type="ECO:0000256" key="4">
    <source>
        <dbReference type="ARBA" id="ARBA00020268"/>
    </source>
</evidence>
<dbReference type="InterPro" id="IPR050222">
    <property type="entry name" value="MATE_MdtK"/>
</dbReference>
<dbReference type="GO" id="GO:0042910">
    <property type="term" value="F:xenobiotic transmembrane transporter activity"/>
    <property type="evidence" value="ECO:0007669"/>
    <property type="project" value="InterPro"/>
</dbReference>
<dbReference type="PANTHER" id="PTHR43298:SF2">
    <property type="entry name" value="FMN_FAD EXPORTER YEEO-RELATED"/>
    <property type="match status" value="1"/>
</dbReference>
<evidence type="ECO:0000313" key="14">
    <source>
        <dbReference type="EMBL" id="PWJ79034.1"/>
    </source>
</evidence>
<dbReference type="EMBL" id="QGGY01000001">
    <property type="protein sequence ID" value="PWJ79034.1"/>
    <property type="molecule type" value="Genomic_DNA"/>
</dbReference>
<dbReference type="GO" id="GO:0006811">
    <property type="term" value="P:monoatomic ion transport"/>
    <property type="evidence" value="ECO:0007669"/>
    <property type="project" value="UniProtKB-KW"/>
</dbReference>
<keyword evidence="11 13" id="KW-0472">Membrane</keyword>
<dbReference type="NCBIfam" id="TIGR00797">
    <property type="entry name" value="matE"/>
    <property type="match status" value="1"/>
</dbReference>
<evidence type="ECO:0000256" key="10">
    <source>
        <dbReference type="ARBA" id="ARBA00023065"/>
    </source>
</evidence>
<dbReference type="InterPro" id="IPR048279">
    <property type="entry name" value="MdtK-like"/>
</dbReference>
<feature type="transmembrane region" description="Helical" evidence="13">
    <location>
        <begin position="137"/>
        <end position="154"/>
    </location>
</feature>
<keyword evidence="10" id="KW-0406">Ion transport</keyword>
<evidence type="ECO:0000313" key="15">
    <source>
        <dbReference type="Proteomes" id="UP000245412"/>
    </source>
</evidence>
<feature type="transmembrane region" description="Helical" evidence="13">
    <location>
        <begin position="51"/>
        <end position="73"/>
    </location>
</feature>
<keyword evidence="5" id="KW-0813">Transport</keyword>
<feature type="transmembrane region" description="Helical" evidence="13">
    <location>
        <begin position="94"/>
        <end position="117"/>
    </location>
</feature>
<evidence type="ECO:0000256" key="13">
    <source>
        <dbReference type="SAM" id="Phobius"/>
    </source>
</evidence>
<evidence type="ECO:0000256" key="5">
    <source>
        <dbReference type="ARBA" id="ARBA00022448"/>
    </source>
</evidence>
<evidence type="ECO:0000256" key="3">
    <source>
        <dbReference type="ARBA" id="ARBA00010199"/>
    </source>
</evidence>
<dbReference type="PIRSF" id="PIRSF006603">
    <property type="entry name" value="DinF"/>
    <property type="match status" value="1"/>
</dbReference>
<dbReference type="GO" id="GO:0005886">
    <property type="term" value="C:plasma membrane"/>
    <property type="evidence" value="ECO:0007669"/>
    <property type="project" value="UniProtKB-SubCell"/>
</dbReference>
<comment type="function">
    <text evidence="1">Multidrug efflux pump.</text>
</comment>
<dbReference type="InterPro" id="IPR002528">
    <property type="entry name" value="MATE_fam"/>
</dbReference>
<feature type="transmembrane region" description="Helical" evidence="13">
    <location>
        <begin position="196"/>
        <end position="220"/>
    </location>
</feature>
<comment type="caution">
    <text evidence="14">The sequence shown here is derived from an EMBL/GenBank/DDBJ whole genome shotgun (WGS) entry which is preliminary data.</text>
</comment>
<evidence type="ECO:0000256" key="9">
    <source>
        <dbReference type="ARBA" id="ARBA00022989"/>
    </source>
</evidence>
<feature type="transmembrane region" description="Helical" evidence="13">
    <location>
        <begin position="417"/>
        <end position="442"/>
    </location>
</feature>
<dbReference type="PANTHER" id="PTHR43298">
    <property type="entry name" value="MULTIDRUG RESISTANCE PROTEIN NORM-RELATED"/>
    <property type="match status" value="1"/>
</dbReference>
<dbReference type="GO" id="GO:0015297">
    <property type="term" value="F:antiporter activity"/>
    <property type="evidence" value="ECO:0007669"/>
    <property type="project" value="UniProtKB-KW"/>
</dbReference>
<evidence type="ECO:0000256" key="11">
    <source>
        <dbReference type="ARBA" id="ARBA00023136"/>
    </source>
</evidence>
<comment type="similarity">
    <text evidence="3">Belongs to the multi antimicrobial extrusion (MATE) (TC 2.A.66.1) family.</text>
</comment>